<sequence length="1199" mass="139450">MFITKFVNVPDEILRAREDGMLVVFAGAGVSMGPPSCLPNFPQLVKQIAEQCAEDFSERKHPAFDEYLGELDIKYGMVNERARAIIGRSDSFPNILHRDISQLFTADNLRIVTTNFDRHFSTAIEKLKAEEHFDMLPNEFSAPALPRGDKFKGVVYLHGNIAQDAEELIVTDTDFGRAYLSEGWASDFVRALYSSDYTILFIGYSHSDPMLKYLARGLRIRKNNKFSFVSGKEIRKGKDAFWSSLGVGVIPFPMSNKKNKGLFFRLEEAVSELARQFSMGFLDHTYRIQSIARAKPPIRNEETDYIHYILKRVDLAKQFCSEALSYDWLEWASINGILDSLFSPNLTELTEIEKVLSDWLAEIASQDTSLKTIKLIASQRKDIHPEVVYYLVRALVYKETPRNAKNDCILSEWLTLILDKSRSITIYPLEWIIDILEKKFSALNRSLVLTVTDFLFRFVDNRQSSVFEDLLFHNVKPLANEITIKEFWQRILKPKLSELSGDLLELLTYKFVSIFNKLKATGSVDENWDHFSVMRSSIEKQESAREESIDLLIDILREAIDFQIMNSDPDRLLHYNNWKHSKMSLLERLFLYCVKKDDYYSNDEKVNAILQSDWLFKSSLEVEVQAILTESSKLSQNTVLSLEECLAYKEKEIRALNDGEKKRAFYHELYNRLLWTKESENSTDYVNNTVTRIEEQYGFKPSTEVLKPGVRSYPVTFVSPKSVDELRRMPFPELIELMSRFAAPVHKQEEDRVLEYSNYAILNQVTEIVSTDWKYAESLLEYLNQSELNKSLWHALSYGLTKAKKESVHWDSVIEQLSSTRHKDEIIAEIAMILESFPREDLTISSSLLQKGMELAIYCFERLRNNEKSVFLTEEKKPEWLMRAINQPSGRLVIFMIIVLYNAVNRNDNDKELRLKIIEFLERILSGKTFSDGIGRIIIASQLHVLYYIDQDWCKSKVVTSFDWKKPKRAVQAWCGFLGWSNYNIPLLKAIQKYIKQTIEKIDLINERYTPRFYSLLSDVLFFLLDGEDRDRFLRFIVATGNQMLLEGLHKSIKARMKDLEEEKAQDAWKNWIEEYISDRANGKYAKNFSFEEARITIDMLSEHEGLFREGAGLLAEAVGTKGDQDDWWMPEFLNDKELCEENTDLCAELLSKWLKTKNQVYLAQNRRASVDSVIERCKDEDLKRTLIEECIRLRIRDC</sequence>
<dbReference type="EMBL" id="DSBT01000053">
    <property type="protein sequence ID" value="HDP76902.1"/>
    <property type="molecule type" value="Genomic_DNA"/>
</dbReference>
<dbReference type="InterPro" id="IPR029035">
    <property type="entry name" value="DHS-like_NAD/FAD-binding_dom"/>
</dbReference>
<comment type="caution">
    <text evidence="1">The sequence shown here is derived from an EMBL/GenBank/DDBJ whole genome shotgun (WGS) entry which is preliminary data.</text>
</comment>
<protein>
    <submittedName>
        <fullName evidence="1">Uncharacterized protein</fullName>
    </submittedName>
</protein>
<reference evidence="1" key="1">
    <citation type="journal article" date="2020" name="mSystems">
        <title>Genome- and Community-Level Interaction Insights into Carbon Utilization and Element Cycling Functions of Hydrothermarchaeota in Hydrothermal Sediment.</title>
        <authorList>
            <person name="Zhou Z."/>
            <person name="Liu Y."/>
            <person name="Xu W."/>
            <person name="Pan J."/>
            <person name="Luo Z.H."/>
            <person name="Li M."/>
        </authorList>
    </citation>
    <scope>NUCLEOTIDE SEQUENCE [LARGE SCALE GENOMIC DNA]</scope>
    <source>
        <strain evidence="1">SpSt-1179</strain>
    </source>
</reference>
<dbReference type="Proteomes" id="UP000886198">
    <property type="component" value="Unassembled WGS sequence"/>
</dbReference>
<proteinExistence type="predicted"/>
<organism evidence="1">
    <name type="scientific">Mesotoga infera</name>
    <dbReference type="NCBI Taxonomy" id="1236046"/>
    <lineage>
        <taxon>Bacteria</taxon>
        <taxon>Thermotogati</taxon>
        <taxon>Thermotogota</taxon>
        <taxon>Thermotogae</taxon>
        <taxon>Kosmotogales</taxon>
        <taxon>Kosmotogaceae</taxon>
        <taxon>Mesotoga</taxon>
    </lineage>
</organism>
<accession>A0A7C1GP01</accession>
<dbReference type="Gene3D" id="3.40.50.1220">
    <property type="entry name" value="TPP-binding domain"/>
    <property type="match status" value="1"/>
</dbReference>
<evidence type="ECO:0000313" key="1">
    <source>
        <dbReference type="EMBL" id="HDP76902.1"/>
    </source>
</evidence>
<gene>
    <name evidence="1" type="ORF">ENN47_01705</name>
</gene>
<dbReference type="SUPFAM" id="SSF52467">
    <property type="entry name" value="DHS-like NAD/FAD-binding domain"/>
    <property type="match status" value="1"/>
</dbReference>
<name>A0A7C1GP01_9BACT</name>
<dbReference type="Pfam" id="PF13289">
    <property type="entry name" value="SIR2_2"/>
    <property type="match status" value="1"/>
</dbReference>
<dbReference type="AlphaFoldDB" id="A0A7C1GP01"/>